<evidence type="ECO:0000256" key="4">
    <source>
        <dbReference type="ARBA" id="ARBA00022458"/>
    </source>
</evidence>
<comment type="similarity">
    <text evidence="2">Belongs to the ABC transporter superfamily.</text>
</comment>
<name>A0A1U7CUK7_9BACT</name>
<gene>
    <name evidence="11" type="primary">drrA_2</name>
    <name evidence="11" type="ORF">BSF38_04165</name>
</gene>
<dbReference type="SUPFAM" id="SSF52540">
    <property type="entry name" value="P-loop containing nucleoside triphosphate hydrolases"/>
    <property type="match status" value="1"/>
</dbReference>
<sequence>MTTELAIRVKDLHKQYPGRDGPVHAVAGIDLEIRRGECFGLLGPNGAGKTTTVEIMEGLTRPTSGEVEILGLRWEDGDAAIRERIGVTLQETRFPDKETVRELLTVFRSFYRQGLTADEAIARVSLETKANALIEQLSGGQQQRLAVAVSLVGDPDVLFLDEPTTGLDPQSRRQLWDVIHGLGESGRTVLLTTHYMDEAERLCDRVAVIDHGKIIALGSPAELIARLGGDHIIEFALGGEGPPLDTDALGGLDSVLSARIDADGYSLTAGEPHRAIPALLDALGAQERPLARLTTRHVSLEDVFVSLTGRHLRDDVAEEPSPARRGGRRRRSRA</sequence>
<dbReference type="KEGG" id="pbor:BSF38_04165"/>
<dbReference type="PANTHER" id="PTHR42711">
    <property type="entry name" value="ABC TRANSPORTER ATP-BINDING PROTEIN"/>
    <property type="match status" value="1"/>
</dbReference>
<dbReference type="FunFam" id="3.40.50.300:FF:000589">
    <property type="entry name" value="ABC transporter, ATP-binding subunit"/>
    <property type="match status" value="1"/>
</dbReference>
<feature type="domain" description="ABC transporter" evidence="10">
    <location>
        <begin position="7"/>
        <end position="236"/>
    </location>
</feature>
<organism evidence="11 12">
    <name type="scientific">Paludisphaera borealis</name>
    <dbReference type="NCBI Taxonomy" id="1387353"/>
    <lineage>
        <taxon>Bacteria</taxon>
        <taxon>Pseudomonadati</taxon>
        <taxon>Planctomycetota</taxon>
        <taxon>Planctomycetia</taxon>
        <taxon>Isosphaerales</taxon>
        <taxon>Isosphaeraceae</taxon>
        <taxon>Paludisphaera</taxon>
    </lineage>
</organism>
<keyword evidence="3" id="KW-0813">Transport</keyword>
<evidence type="ECO:0000256" key="9">
    <source>
        <dbReference type="ARBA" id="ARBA00023136"/>
    </source>
</evidence>
<keyword evidence="5" id="KW-1003">Cell membrane</keyword>
<dbReference type="STRING" id="1387353.BSF38_04165"/>
<proteinExistence type="inferred from homology"/>
<reference evidence="12" key="1">
    <citation type="submission" date="2016-12" db="EMBL/GenBank/DDBJ databases">
        <title>Comparative genomics of four Isosphaeraceae planctomycetes: a common pool of plasmids and glycoside hydrolase genes.</title>
        <authorList>
            <person name="Ivanova A."/>
        </authorList>
    </citation>
    <scope>NUCLEOTIDE SEQUENCE [LARGE SCALE GENOMIC DNA]</scope>
    <source>
        <strain evidence="12">PX4</strain>
    </source>
</reference>
<evidence type="ECO:0000256" key="6">
    <source>
        <dbReference type="ARBA" id="ARBA00022741"/>
    </source>
</evidence>
<dbReference type="GO" id="GO:0016887">
    <property type="term" value="F:ATP hydrolysis activity"/>
    <property type="evidence" value="ECO:0007669"/>
    <property type="project" value="InterPro"/>
</dbReference>
<evidence type="ECO:0000256" key="2">
    <source>
        <dbReference type="ARBA" id="ARBA00005417"/>
    </source>
</evidence>
<dbReference type="PROSITE" id="PS50893">
    <property type="entry name" value="ABC_TRANSPORTER_2"/>
    <property type="match status" value="1"/>
</dbReference>
<dbReference type="PROSITE" id="PS00211">
    <property type="entry name" value="ABC_TRANSPORTER_1"/>
    <property type="match status" value="1"/>
</dbReference>
<dbReference type="RefSeq" id="WP_237170549.1">
    <property type="nucleotide sequence ID" value="NZ_CP019082.1"/>
</dbReference>
<evidence type="ECO:0000256" key="8">
    <source>
        <dbReference type="ARBA" id="ARBA00022967"/>
    </source>
</evidence>
<evidence type="ECO:0000256" key="3">
    <source>
        <dbReference type="ARBA" id="ARBA00022448"/>
    </source>
</evidence>
<dbReference type="Proteomes" id="UP000186309">
    <property type="component" value="Chromosome"/>
</dbReference>
<keyword evidence="4" id="KW-0536">Nodulation</keyword>
<dbReference type="EMBL" id="CP019082">
    <property type="protein sequence ID" value="APW62615.1"/>
    <property type="molecule type" value="Genomic_DNA"/>
</dbReference>
<keyword evidence="12" id="KW-1185">Reference proteome</keyword>
<dbReference type="InterPro" id="IPR003593">
    <property type="entry name" value="AAA+_ATPase"/>
</dbReference>
<dbReference type="InterPro" id="IPR050763">
    <property type="entry name" value="ABC_transporter_ATP-binding"/>
</dbReference>
<keyword evidence="11" id="KW-0378">Hydrolase</keyword>
<comment type="subcellular location">
    <subcellularLocation>
        <location evidence="1">Cell membrane</location>
    </subcellularLocation>
</comment>
<keyword evidence="8" id="KW-1278">Translocase</keyword>
<dbReference type="AlphaFoldDB" id="A0A1U7CUK7"/>
<protein>
    <submittedName>
        <fullName evidence="11">Daunorubicin/doxorubicin resistance ATP-binding protein DrrA</fullName>
        <ecNumber evidence="11">3.6.3.-</ecNumber>
    </submittedName>
</protein>
<dbReference type="Pfam" id="PF00005">
    <property type="entry name" value="ABC_tran"/>
    <property type="match status" value="1"/>
</dbReference>
<evidence type="ECO:0000256" key="1">
    <source>
        <dbReference type="ARBA" id="ARBA00004236"/>
    </source>
</evidence>
<evidence type="ECO:0000313" key="11">
    <source>
        <dbReference type="EMBL" id="APW62615.1"/>
    </source>
</evidence>
<dbReference type="CDD" id="cd03263">
    <property type="entry name" value="ABC_subfamily_A"/>
    <property type="match status" value="1"/>
</dbReference>
<dbReference type="PANTHER" id="PTHR42711:SF5">
    <property type="entry name" value="ABC TRANSPORTER ATP-BINDING PROTEIN NATA"/>
    <property type="match status" value="1"/>
</dbReference>
<dbReference type="Gene3D" id="3.40.50.300">
    <property type="entry name" value="P-loop containing nucleotide triphosphate hydrolases"/>
    <property type="match status" value="1"/>
</dbReference>
<evidence type="ECO:0000256" key="5">
    <source>
        <dbReference type="ARBA" id="ARBA00022475"/>
    </source>
</evidence>
<accession>A0A1U7CUK7</accession>
<dbReference type="EC" id="3.6.3.-" evidence="11"/>
<evidence type="ECO:0000259" key="10">
    <source>
        <dbReference type="PROSITE" id="PS50893"/>
    </source>
</evidence>
<evidence type="ECO:0000256" key="7">
    <source>
        <dbReference type="ARBA" id="ARBA00022840"/>
    </source>
</evidence>
<keyword evidence="9" id="KW-0472">Membrane</keyword>
<evidence type="ECO:0000313" key="12">
    <source>
        <dbReference type="Proteomes" id="UP000186309"/>
    </source>
</evidence>
<keyword evidence="6" id="KW-0547">Nucleotide-binding</keyword>
<dbReference type="InterPro" id="IPR017871">
    <property type="entry name" value="ABC_transporter-like_CS"/>
</dbReference>
<dbReference type="GO" id="GO:0005886">
    <property type="term" value="C:plasma membrane"/>
    <property type="evidence" value="ECO:0007669"/>
    <property type="project" value="UniProtKB-SubCell"/>
</dbReference>
<dbReference type="GO" id="GO:0005524">
    <property type="term" value="F:ATP binding"/>
    <property type="evidence" value="ECO:0007669"/>
    <property type="project" value="UniProtKB-KW"/>
</dbReference>
<dbReference type="SMART" id="SM00382">
    <property type="entry name" value="AAA"/>
    <property type="match status" value="1"/>
</dbReference>
<dbReference type="InterPro" id="IPR027417">
    <property type="entry name" value="P-loop_NTPase"/>
</dbReference>
<dbReference type="InterPro" id="IPR003439">
    <property type="entry name" value="ABC_transporter-like_ATP-bd"/>
</dbReference>
<keyword evidence="7 11" id="KW-0067">ATP-binding</keyword>